<dbReference type="Proteomes" id="UP000855471">
    <property type="component" value="Unassembled WGS sequence"/>
</dbReference>
<accession>A0A241QC48</accession>
<name>A0A241QC48_CITFR</name>
<organism evidence="1">
    <name type="scientific">Citrobacter freundii</name>
    <dbReference type="NCBI Taxonomy" id="546"/>
    <lineage>
        <taxon>Bacteria</taxon>
        <taxon>Pseudomonadati</taxon>
        <taxon>Pseudomonadota</taxon>
        <taxon>Gammaproteobacteria</taxon>
        <taxon>Enterobacterales</taxon>
        <taxon>Enterobacteriaceae</taxon>
        <taxon>Citrobacter</taxon>
        <taxon>Citrobacter freundii complex</taxon>
    </lineage>
</organism>
<dbReference type="EMBL" id="DACSXJ010000006">
    <property type="protein sequence ID" value="HAT3896915.1"/>
    <property type="molecule type" value="Genomic_DNA"/>
</dbReference>
<proteinExistence type="predicted"/>
<gene>
    <name evidence="1" type="ORF">I9Y29_001326</name>
</gene>
<reference evidence="1" key="2">
    <citation type="submission" date="2020-09" db="EMBL/GenBank/DDBJ databases">
        <authorList>
            <consortium name="NCBI Pathogen Detection Project"/>
        </authorList>
    </citation>
    <scope>NUCLEOTIDE SEQUENCE</scope>
    <source>
        <strain evidence="1">O50</strain>
    </source>
</reference>
<evidence type="ECO:0000313" key="1">
    <source>
        <dbReference type="EMBL" id="HAT3896915.1"/>
    </source>
</evidence>
<dbReference type="AlphaFoldDB" id="A0A241QC48"/>
<reference evidence="1" key="1">
    <citation type="journal article" date="2018" name="Genome Biol.">
        <title>SKESA: strategic k-mer extension for scrupulous assemblies.</title>
        <authorList>
            <person name="Souvorov A."/>
            <person name="Agarwala R."/>
            <person name="Lipman D.J."/>
        </authorList>
    </citation>
    <scope>NUCLEOTIDE SEQUENCE</scope>
    <source>
        <strain evidence="1">O50</strain>
    </source>
</reference>
<sequence>MALEEYVGAIVMEVDGQEIEVTDLKVDTNTGRKLVKTMNRTGRAKGFSRGIAEIQLSLTVVIPASGDLDWAGIEGSKITEYPLSNTGKRTSYLDCFTLTVGKTYSVDNEARRDITMQALREVTE</sequence>
<protein>
    <submittedName>
        <fullName evidence="1">Phage tail protein</fullName>
    </submittedName>
</protein>
<dbReference type="RefSeq" id="WP_003030339.1">
    <property type="nucleotide sequence ID" value="NZ_CBCYHK010000010.1"/>
</dbReference>
<comment type="caution">
    <text evidence="1">The sequence shown here is derived from an EMBL/GenBank/DDBJ whole genome shotgun (WGS) entry which is preliminary data.</text>
</comment>